<protein>
    <submittedName>
        <fullName evidence="3">Uncharacterized protein</fullName>
    </submittedName>
</protein>
<dbReference type="EMBL" id="CM035411">
    <property type="protein sequence ID" value="KAH7434912.1"/>
    <property type="molecule type" value="Genomic_DNA"/>
</dbReference>
<proteinExistence type="predicted"/>
<feature type="signal peptide" evidence="2">
    <location>
        <begin position="1"/>
        <end position="42"/>
    </location>
</feature>
<gene>
    <name evidence="3" type="ORF">KP509_06G040700</name>
</gene>
<organism evidence="3 4">
    <name type="scientific">Ceratopteris richardii</name>
    <name type="common">Triangle waterfern</name>
    <dbReference type="NCBI Taxonomy" id="49495"/>
    <lineage>
        <taxon>Eukaryota</taxon>
        <taxon>Viridiplantae</taxon>
        <taxon>Streptophyta</taxon>
        <taxon>Embryophyta</taxon>
        <taxon>Tracheophyta</taxon>
        <taxon>Polypodiopsida</taxon>
        <taxon>Polypodiidae</taxon>
        <taxon>Polypodiales</taxon>
        <taxon>Pteridineae</taxon>
        <taxon>Pteridaceae</taxon>
        <taxon>Parkerioideae</taxon>
        <taxon>Ceratopteris</taxon>
    </lineage>
</organism>
<comment type="caution">
    <text evidence="3">The sequence shown here is derived from an EMBL/GenBank/DDBJ whole genome shotgun (WGS) entry which is preliminary data.</text>
</comment>
<accession>A0A8T2UHF2</accession>
<reference evidence="3" key="1">
    <citation type="submission" date="2021-08" db="EMBL/GenBank/DDBJ databases">
        <title>WGS assembly of Ceratopteris richardii.</title>
        <authorList>
            <person name="Marchant D.B."/>
            <person name="Chen G."/>
            <person name="Jenkins J."/>
            <person name="Shu S."/>
            <person name="Leebens-Mack J."/>
            <person name="Grimwood J."/>
            <person name="Schmutz J."/>
            <person name="Soltis P."/>
            <person name="Soltis D."/>
            <person name="Chen Z.-H."/>
        </authorList>
    </citation>
    <scope>NUCLEOTIDE SEQUENCE</scope>
    <source>
        <strain evidence="3">Whitten #5841</strain>
        <tissue evidence="3">Leaf</tissue>
    </source>
</reference>
<keyword evidence="2" id="KW-0732">Signal</keyword>
<keyword evidence="4" id="KW-1185">Reference proteome</keyword>
<feature type="compositionally biased region" description="Polar residues" evidence="1">
    <location>
        <begin position="139"/>
        <end position="154"/>
    </location>
</feature>
<evidence type="ECO:0000313" key="3">
    <source>
        <dbReference type="EMBL" id="KAH7434912.1"/>
    </source>
</evidence>
<evidence type="ECO:0000313" key="4">
    <source>
        <dbReference type="Proteomes" id="UP000825935"/>
    </source>
</evidence>
<feature type="region of interest" description="Disordered" evidence="1">
    <location>
        <begin position="102"/>
        <end position="154"/>
    </location>
</feature>
<sequence length="342" mass="36632">MQAGLGSWELSQPRASHSFRFTSWASALSLSLSLSLFMASAGKFPPPSPARSSSCKSILRVWSRSCGARSFLLQLLSKVKRSSSIAKDLFLFVLQGSRCSTVGTQEPSSPNLSQPPSPRLLPSSASPFSPAPTPPLNSHSRLSAQCRPSSSVSSDMGAATASGCLRRHSDVSVFQALHATPLFFNRRFSLDSCSSHPYHSTSEMKHEDRFVIPDIHRLGAESASKAHHSCISRLGSFKPHITIIHRSGTKKPNPCPDGSPTPCSLSAGSHLMSKLKETCGQVGIHPGSDLFVGNPFLTRVSPAPISSHEAVEDNVIIPSQGLLHVGAKDKGNGVKDRLVFFL</sequence>
<name>A0A8T2UHF2_CERRI</name>
<evidence type="ECO:0000256" key="2">
    <source>
        <dbReference type="SAM" id="SignalP"/>
    </source>
</evidence>
<feature type="chain" id="PRO_5035784468" evidence="2">
    <location>
        <begin position="43"/>
        <end position="342"/>
    </location>
</feature>
<evidence type="ECO:0000256" key="1">
    <source>
        <dbReference type="SAM" id="MobiDB-lite"/>
    </source>
</evidence>
<dbReference type="Proteomes" id="UP000825935">
    <property type="component" value="Chromosome 6"/>
</dbReference>
<dbReference type="AlphaFoldDB" id="A0A8T2UHF2"/>